<organism evidence="1 2">
    <name type="scientific">Trichinella britovi</name>
    <name type="common">Parasitic roundworm</name>
    <dbReference type="NCBI Taxonomy" id="45882"/>
    <lineage>
        <taxon>Eukaryota</taxon>
        <taxon>Metazoa</taxon>
        <taxon>Ecdysozoa</taxon>
        <taxon>Nematoda</taxon>
        <taxon>Enoplea</taxon>
        <taxon>Dorylaimia</taxon>
        <taxon>Trichinellida</taxon>
        <taxon>Trichinellidae</taxon>
        <taxon>Trichinella</taxon>
    </lineage>
</organism>
<evidence type="ECO:0000313" key="1">
    <source>
        <dbReference type="EMBL" id="KRY55153.1"/>
    </source>
</evidence>
<dbReference type="AlphaFoldDB" id="A0A0V1D0X2"/>
<dbReference type="EMBL" id="JYDI01000059">
    <property type="protein sequence ID" value="KRY55153.1"/>
    <property type="molecule type" value="Genomic_DNA"/>
</dbReference>
<gene>
    <name evidence="1" type="ORF">T03_16126</name>
</gene>
<sequence>MSKYIYVRKFKVVNILNLKFCELFFNFQTGSHKLLTSVVAFNGKFTIVNVIVNSISIFCGHLVKWHPASLNVSVKKSVSYKKWRHA</sequence>
<dbReference type="Proteomes" id="UP000054653">
    <property type="component" value="Unassembled WGS sequence"/>
</dbReference>
<protein>
    <submittedName>
        <fullName evidence="1">Uncharacterized protein</fullName>
    </submittedName>
</protein>
<proteinExistence type="predicted"/>
<accession>A0A0V1D0X2</accession>
<comment type="caution">
    <text evidence="1">The sequence shown here is derived from an EMBL/GenBank/DDBJ whole genome shotgun (WGS) entry which is preliminary data.</text>
</comment>
<name>A0A0V1D0X2_TRIBR</name>
<reference evidence="1 2" key="1">
    <citation type="submission" date="2015-01" db="EMBL/GenBank/DDBJ databases">
        <title>Evolution of Trichinella species and genotypes.</title>
        <authorList>
            <person name="Korhonen P.K."/>
            <person name="Edoardo P."/>
            <person name="Giuseppe L.R."/>
            <person name="Gasser R.B."/>
        </authorList>
    </citation>
    <scope>NUCLEOTIDE SEQUENCE [LARGE SCALE GENOMIC DNA]</scope>
    <source>
        <strain evidence="1">ISS120</strain>
    </source>
</reference>
<keyword evidence="2" id="KW-1185">Reference proteome</keyword>
<evidence type="ECO:0000313" key="2">
    <source>
        <dbReference type="Proteomes" id="UP000054653"/>
    </source>
</evidence>